<evidence type="ECO:0000313" key="2">
    <source>
        <dbReference type="EMBL" id="CAI9952798.1"/>
    </source>
</evidence>
<sequence length="734" mass="85290">MTQNKHFIQEDILLAESVSLESQNRHLYKQSQAVQLFISPSTKIFIQQQTAFTKFFQAKEKENRRPTDNFNYSNELRYLNEFSEQPEYINQIKQNFGVSKQSFRIKAPICIEVQYIRALQIVEAQMLTKSNQPDAQVDKAVFIDFKTKDNECKQLLIMCQSFPKNNNKVEEIYQNIHTRQLIYAAASASLRSQISLFKGLECDRVDLDKQSQFECLSKAAVPLQKYLVNNLCNPQQSQTSTTDSAETKKQTTLQFESNLVEQINAMAKDPLKEHILWRRIGFQSAKPQSDFRASGLFGLLSIVYCANTAPDFLLNGSYVQKLNAFELGAYVDNQKQQYNYPVSISIIQLAHMIITHEQMNVALEPSNLIKIFINDFIADYFNLLSSADELSTLIQSSDLIILASQLTQNTIADDKTTLFTYINLLNQINEQMKRNEPFDAVFQNSLTFNALQFQFLPLGPVQLSKCSISALNPQLCGSFFKLVVYLAIELNRRLSCYSQSMQYQNYAGQYAVLVEDFKRVLGMDDVMEEIKKYFKTQYQKIIFCRFLNITYKVAQTIQWFDKTFTIITSPSFIATTAQYLNYFLKNITTSYPHLIVFLLINYCQVIRQLYENLIVTIQNQDLSLSIHFLILSRFLQQIESCFGQGNAMQIFLFWLDICNSITKYSCALQISTFRPNFFVFMTSYFKQLIKCTEYMFKFLIFEFVQHRCFQKIRTNSNMYSNQVICARTLNFIIL</sequence>
<proteinExistence type="predicted"/>
<dbReference type="AlphaFoldDB" id="A0AA86UYG8"/>
<keyword evidence="4" id="KW-1185">Reference proteome</keyword>
<dbReference type="Pfam" id="PF04727">
    <property type="entry name" value="ELMO_CED12"/>
    <property type="match status" value="1"/>
</dbReference>
<dbReference type="EMBL" id="CAXDID020000018">
    <property type="protein sequence ID" value="CAL5985240.1"/>
    <property type="molecule type" value="Genomic_DNA"/>
</dbReference>
<name>A0AA86UYG8_9EUKA</name>
<protein>
    <submittedName>
        <fullName evidence="2">ELMO/CED-12 family protein</fullName>
    </submittedName>
    <submittedName>
        <fullName evidence="3">ELMO/CED-12_family protein</fullName>
    </submittedName>
</protein>
<gene>
    <name evidence="2" type="ORF">HINF_LOCUS40443</name>
    <name evidence="3" type="ORF">HINF_LOCUS8701</name>
</gene>
<evidence type="ECO:0000313" key="3">
    <source>
        <dbReference type="EMBL" id="CAL5985240.1"/>
    </source>
</evidence>
<reference evidence="2" key="1">
    <citation type="submission" date="2023-06" db="EMBL/GenBank/DDBJ databases">
        <authorList>
            <person name="Kurt Z."/>
        </authorList>
    </citation>
    <scope>NUCLEOTIDE SEQUENCE</scope>
</reference>
<feature type="domain" description="ELMO" evidence="1">
    <location>
        <begin position="255"/>
        <end position="436"/>
    </location>
</feature>
<dbReference type="PROSITE" id="PS51335">
    <property type="entry name" value="ELMO"/>
    <property type="match status" value="1"/>
</dbReference>
<evidence type="ECO:0000259" key="1">
    <source>
        <dbReference type="PROSITE" id="PS51335"/>
    </source>
</evidence>
<organism evidence="2">
    <name type="scientific">Hexamita inflata</name>
    <dbReference type="NCBI Taxonomy" id="28002"/>
    <lineage>
        <taxon>Eukaryota</taxon>
        <taxon>Metamonada</taxon>
        <taxon>Diplomonadida</taxon>
        <taxon>Hexamitidae</taxon>
        <taxon>Hexamitinae</taxon>
        <taxon>Hexamita</taxon>
    </lineage>
</organism>
<dbReference type="Proteomes" id="UP001642409">
    <property type="component" value="Unassembled WGS sequence"/>
</dbReference>
<dbReference type="InterPro" id="IPR006816">
    <property type="entry name" value="ELMO_dom"/>
</dbReference>
<reference evidence="3 4" key="2">
    <citation type="submission" date="2024-07" db="EMBL/GenBank/DDBJ databases">
        <authorList>
            <person name="Akdeniz Z."/>
        </authorList>
    </citation>
    <scope>NUCLEOTIDE SEQUENCE [LARGE SCALE GENOMIC DNA]</scope>
</reference>
<accession>A0AA86UYG8</accession>
<dbReference type="EMBL" id="CATOUU010000834">
    <property type="protein sequence ID" value="CAI9952798.1"/>
    <property type="molecule type" value="Genomic_DNA"/>
</dbReference>
<evidence type="ECO:0000313" key="4">
    <source>
        <dbReference type="Proteomes" id="UP001642409"/>
    </source>
</evidence>
<comment type="caution">
    <text evidence="2">The sequence shown here is derived from an EMBL/GenBank/DDBJ whole genome shotgun (WGS) entry which is preliminary data.</text>
</comment>